<dbReference type="EMBL" id="VIEB01000139">
    <property type="protein sequence ID" value="TQE04472.1"/>
    <property type="molecule type" value="Genomic_DNA"/>
</dbReference>
<keyword evidence="3" id="KW-1185">Reference proteome</keyword>
<name>A0A540N0A1_MALBA</name>
<keyword evidence="1" id="KW-0812">Transmembrane</keyword>
<dbReference type="AlphaFoldDB" id="A0A540N0A1"/>
<evidence type="ECO:0000313" key="2">
    <source>
        <dbReference type="EMBL" id="TQE04472.1"/>
    </source>
</evidence>
<comment type="caution">
    <text evidence="2">The sequence shown here is derived from an EMBL/GenBank/DDBJ whole genome shotgun (WGS) entry which is preliminary data.</text>
</comment>
<feature type="transmembrane region" description="Helical" evidence="1">
    <location>
        <begin position="35"/>
        <end position="56"/>
    </location>
</feature>
<gene>
    <name evidence="2" type="ORF">C1H46_009888</name>
</gene>
<sequence>MHSTQPRAPRKAKHFHTQNAKATLLSFLPPFSSPLFTTVANCCCCIIPLISLFSLFSMQVHPLTKALPFDPLYHPLLTLRSLQLRQVLHQTMPETGTQNLQNNQPLPWQNQAQVIFHKRQRGERPGGLPAVLGAERGVLGGDLDGAQVRRVAERGAGEQGADAAERCCDQPADLLRWASGVQEHRFGEQFCFGRGFL</sequence>
<organism evidence="2 3">
    <name type="scientific">Malus baccata</name>
    <name type="common">Siberian crab apple</name>
    <name type="synonym">Pyrus baccata</name>
    <dbReference type="NCBI Taxonomy" id="106549"/>
    <lineage>
        <taxon>Eukaryota</taxon>
        <taxon>Viridiplantae</taxon>
        <taxon>Streptophyta</taxon>
        <taxon>Embryophyta</taxon>
        <taxon>Tracheophyta</taxon>
        <taxon>Spermatophyta</taxon>
        <taxon>Magnoliopsida</taxon>
        <taxon>eudicotyledons</taxon>
        <taxon>Gunneridae</taxon>
        <taxon>Pentapetalae</taxon>
        <taxon>rosids</taxon>
        <taxon>fabids</taxon>
        <taxon>Rosales</taxon>
        <taxon>Rosaceae</taxon>
        <taxon>Amygdaloideae</taxon>
        <taxon>Maleae</taxon>
        <taxon>Malus</taxon>
    </lineage>
</organism>
<proteinExistence type="predicted"/>
<dbReference type="Proteomes" id="UP000315295">
    <property type="component" value="Unassembled WGS sequence"/>
</dbReference>
<keyword evidence="1" id="KW-1133">Transmembrane helix</keyword>
<evidence type="ECO:0000256" key="1">
    <source>
        <dbReference type="SAM" id="Phobius"/>
    </source>
</evidence>
<evidence type="ECO:0000313" key="3">
    <source>
        <dbReference type="Proteomes" id="UP000315295"/>
    </source>
</evidence>
<protein>
    <submittedName>
        <fullName evidence="2">Uncharacterized protein</fullName>
    </submittedName>
</protein>
<keyword evidence="1" id="KW-0472">Membrane</keyword>
<accession>A0A540N0A1</accession>
<reference evidence="2 3" key="1">
    <citation type="journal article" date="2019" name="G3 (Bethesda)">
        <title>Sequencing of a Wild Apple (Malus baccata) Genome Unravels the Differences Between Cultivated and Wild Apple Species Regarding Disease Resistance and Cold Tolerance.</title>
        <authorList>
            <person name="Chen X."/>
        </authorList>
    </citation>
    <scope>NUCLEOTIDE SEQUENCE [LARGE SCALE GENOMIC DNA]</scope>
    <source>
        <strain evidence="3">cv. Shandingzi</strain>
        <tissue evidence="2">Leaves</tissue>
    </source>
</reference>